<keyword evidence="5 9" id="KW-0547">Nucleotide-binding</keyword>
<comment type="catalytic activity">
    <reaction evidence="8 9">
        <text>D-gluconate + ATP = 6-phospho-D-gluconate + ADP + H(+)</text>
        <dbReference type="Rhea" id="RHEA:19433"/>
        <dbReference type="ChEBI" id="CHEBI:15378"/>
        <dbReference type="ChEBI" id="CHEBI:18391"/>
        <dbReference type="ChEBI" id="CHEBI:30616"/>
        <dbReference type="ChEBI" id="CHEBI:58759"/>
        <dbReference type="ChEBI" id="CHEBI:456216"/>
        <dbReference type="EC" id="2.7.1.12"/>
    </reaction>
</comment>
<keyword evidence="6 9" id="KW-0418">Kinase</keyword>
<evidence type="ECO:0000256" key="3">
    <source>
        <dbReference type="ARBA" id="ARBA00012054"/>
    </source>
</evidence>
<organism evidence="10 11">
    <name type="scientific">Kocuria atrinae</name>
    <dbReference type="NCBI Taxonomy" id="592377"/>
    <lineage>
        <taxon>Bacteria</taxon>
        <taxon>Bacillati</taxon>
        <taxon>Actinomycetota</taxon>
        <taxon>Actinomycetes</taxon>
        <taxon>Micrococcales</taxon>
        <taxon>Micrococcaceae</taxon>
        <taxon>Kocuria</taxon>
    </lineage>
</organism>
<accession>A0ABN2XJC0</accession>
<dbReference type="InterPro" id="IPR027417">
    <property type="entry name" value="P-loop_NTPase"/>
</dbReference>
<evidence type="ECO:0000256" key="8">
    <source>
        <dbReference type="ARBA" id="ARBA00048090"/>
    </source>
</evidence>
<gene>
    <name evidence="10" type="ORF">GCM10009824_06570</name>
</gene>
<keyword evidence="4 9" id="KW-0808">Transferase</keyword>
<evidence type="ECO:0000313" key="10">
    <source>
        <dbReference type="EMBL" id="GAA2111333.1"/>
    </source>
</evidence>
<dbReference type="Proteomes" id="UP001500166">
    <property type="component" value="Unassembled WGS sequence"/>
</dbReference>
<dbReference type="NCBIfam" id="TIGR01313">
    <property type="entry name" value="therm_gnt_kin"/>
    <property type="match status" value="1"/>
</dbReference>
<comment type="pathway">
    <text evidence="1">Carbohydrate acid metabolism.</text>
</comment>
<protein>
    <recommendedName>
        <fullName evidence="3 9">Gluconokinase</fullName>
        <ecNumber evidence="3 9">2.7.1.12</ecNumber>
    </recommendedName>
</protein>
<evidence type="ECO:0000256" key="6">
    <source>
        <dbReference type="ARBA" id="ARBA00022777"/>
    </source>
</evidence>
<dbReference type="SUPFAM" id="SSF52540">
    <property type="entry name" value="P-loop containing nucleoside triphosphate hydrolases"/>
    <property type="match status" value="1"/>
</dbReference>
<evidence type="ECO:0000256" key="4">
    <source>
        <dbReference type="ARBA" id="ARBA00022679"/>
    </source>
</evidence>
<dbReference type="InterPro" id="IPR006001">
    <property type="entry name" value="Therm_gnt_kin"/>
</dbReference>
<dbReference type="InterPro" id="IPR031322">
    <property type="entry name" value="Shikimate/glucono_kinase"/>
</dbReference>
<evidence type="ECO:0000313" key="11">
    <source>
        <dbReference type="Proteomes" id="UP001500166"/>
    </source>
</evidence>
<evidence type="ECO:0000256" key="2">
    <source>
        <dbReference type="ARBA" id="ARBA00008420"/>
    </source>
</evidence>
<dbReference type="RefSeq" id="WP_344223605.1">
    <property type="nucleotide sequence ID" value="NZ_BAAAQA010000004.1"/>
</dbReference>
<evidence type="ECO:0000256" key="1">
    <source>
        <dbReference type="ARBA" id="ARBA00004761"/>
    </source>
</evidence>
<evidence type="ECO:0000256" key="5">
    <source>
        <dbReference type="ARBA" id="ARBA00022741"/>
    </source>
</evidence>
<proteinExistence type="inferred from homology"/>
<dbReference type="EC" id="2.7.1.12" evidence="3 9"/>
<keyword evidence="7 9" id="KW-0067">ATP-binding</keyword>
<reference evidence="10 11" key="1">
    <citation type="journal article" date="2019" name="Int. J. Syst. Evol. Microbiol.">
        <title>The Global Catalogue of Microorganisms (GCM) 10K type strain sequencing project: providing services to taxonomists for standard genome sequencing and annotation.</title>
        <authorList>
            <consortium name="The Broad Institute Genomics Platform"/>
            <consortium name="The Broad Institute Genome Sequencing Center for Infectious Disease"/>
            <person name="Wu L."/>
            <person name="Ma J."/>
        </authorList>
    </citation>
    <scope>NUCLEOTIDE SEQUENCE [LARGE SCALE GENOMIC DNA]</scope>
    <source>
        <strain evidence="10 11">JCM 15914</strain>
    </source>
</reference>
<dbReference type="PANTHER" id="PTHR43442:SF3">
    <property type="entry name" value="GLUCONOKINASE-RELATED"/>
    <property type="match status" value="1"/>
</dbReference>
<comment type="similarity">
    <text evidence="2 9">Belongs to the gluconokinase GntK/GntV family.</text>
</comment>
<keyword evidence="11" id="KW-1185">Reference proteome</keyword>
<evidence type="ECO:0000256" key="9">
    <source>
        <dbReference type="RuleBase" id="RU363066"/>
    </source>
</evidence>
<dbReference type="Gene3D" id="3.40.50.300">
    <property type="entry name" value="P-loop containing nucleotide triphosphate hydrolases"/>
    <property type="match status" value="1"/>
</dbReference>
<comment type="caution">
    <text evidence="10">The sequence shown here is derived from an EMBL/GenBank/DDBJ whole genome shotgun (WGS) entry which is preliminary data.</text>
</comment>
<dbReference type="Pfam" id="PF01202">
    <property type="entry name" value="SKI"/>
    <property type="match status" value="1"/>
</dbReference>
<dbReference type="EMBL" id="BAAAQA010000004">
    <property type="protein sequence ID" value="GAA2111333.1"/>
    <property type="molecule type" value="Genomic_DNA"/>
</dbReference>
<dbReference type="CDD" id="cd02021">
    <property type="entry name" value="GntK"/>
    <property type="match status" value="1"/>
</dbReference>
<sequence>MSPAVTSLNKVEPLVVVMGVSGSGKTTIGTLVAHELGVEFIDGDSLHPIENVQKMASGTPLNDDDRWPWLEIVGRTLHERGEQHEGMVIACSALKRKYRERIRSQAPSALFLHLDGSVAVLTRRIEGRSGHFMPATLLQSQLDTLEPLAQEEGGYKLDIDQSVPDMVNEAVTKLRAIAAANS</sequence>
<evidence type="ECO:0000256" key="7">
    <source>
        <dbReference type="ARBA" id="ARBA00022840"/>
    </source>
</evidence>
<dbReference type="PANTHER" id="PTHR43442">
    <property type="entry name" value="GLUCONOKINASE-RELATED"/>
    <property type="match status" value="1"/>
</dbReference>
<name>A0ABN2XJC0_9MICC</name>